<dbReference type="AlphaFoldDB" id="A5G8P4"/>
<evidence type="ECO:0000256" key="2">
    <source>
        <dbReference type="ARBA" id="ARBA00022475"/>
    </source>
</evidence>
<feature type="domain" description="Methyl-accepting transducer" evidence="10">
    <location>
        <begin position="357"/>
        <end position="593"/>
    </location>
</feature>
<keyword evidence="3 9" id="KW-0812">Transmembrane</keyword>
<dbReference type="CDD" id="cd11386">
    <property type="entry name" value="MCP_signal"/>
    <property type="match status" value="1"/>
</dbReference>
<protein>
    <submittedName>
        <fullName evidence="12">Methyl-accepting chemotaxis sensory transducer</fullName>
    </submittedName>
</protein>
<dbReference type="Pfam" id="PF00672">
    <property type="entry name" value="HAMP"/>
    <property type="match status" value="1"/>
</dbReference>
<proteinExistence type="inferred from homology"/>
<keyword evidence="13" id="KW-1185">Reference proteome</keyword>
<dbReference type="EMBL" id="CP000698">
    <property type="protein sequence ID" value="ABQ28162.1"/>
    <property type="molecule type" value="Genomic_DNA"/>
</dbReference>
<evidence type="ECO:0000259" key="11">
    <source>
        <dbReference type="PROSITE" id="PS50885"/>
    </source>
</evidence>
<evidence type="ECO:0000313" key="13">
    <source>
        <dbReference type="Proteomes" id="UP000006695"/>
    </source>
</evidence>
<dbReference type="InterPro" id="IPR003660">
    <property type="entry name" value="HAMP_dom"/>
</dbReference>
<dbReference type="GO" id="GO:0007165">
    <property type="term" value="P:signal transduction"/>
    <property type="evidence" value="ECO:0007669"/>
    <property type="project" value="UniProtKB-KW"/>
</dbReference>
<feature type="domain" description="HAMP" evidence="11">
    <location>
        <begin position="229"/>
        <end position="268"/>
    </location>
</feature>
<name>A5G8P4_GEOUR</name>
<dbReference type="PANTHER" id="PTHR32089:SF112">
    <property type="entry name" value="LYSOZYME-LIKE PROTEIN-RELATED"/>
    <property type="match status" value="1"/>
</dbReference>
<dbReference type="InterPro" id="IPR004089">
    <property type="entry name" value="MCPsignal_dom"/>
</dbReference>
<evidence type="ECO:0000256" key="9">
    <source>
        <dbReference type="SAM" id="Phobius"/>
    </source>
</evidence>
<comment type="subcellular location">
    <subcellularLocation>
        <location evidence="1">Cell membrane</location>
        <topology evidence="1">Multi-pass membrane protein</topology>
    </subcellularLocation>
</comment>
<dbReference type="Gene3D" id="6.10.340.10">
    <property type="match status" value="1"/>
</dbReference>
<dbReference type="GO" id="GO:0005886">
    <property type="term" value="C:plasma membrane"/>
    <property type="evidence" value="ECO:0007669"/>
    <property type="project" value="UniProtKB-SubCell"/>
</dbReference>
<dbReference type="Gene3D" id="1.10.287.950">
    <property type="entry name" value="Methyl-accepting chemotaxis protein"/>
    <property type="match status" value="1"/>
</dbReference>
<feature type="transmembrane region" description="Helical" evidence="9">
    <location>
        <begin position="195"/>
        <end position="214"/>
    </location>
</feature>
<accession>A5G8P4</accession>
<feature type="transmembrane region" description="Helical" evidence="9">
    <location>
        <begin position="12"/>
        <end position="35"/>
    </location>
</feature>
<dbReference type="PROSITE" id="PS50111">
    <property type="entry name" value="CHEMOTAXIS_TRANSDUC_2"/>
    <property type="match status" value="1"/>
</dbReference>
<evidence type="ECO:0000313" key="12">
    <source>
        <dbReference type="EMBL" id="ABQ28162.1"/>
    </source>
</evidence>
<evidence type="ECO:0000256" key="4">
    <source>
        <dbReference type="ARBA" id="ARBA00022989"/>
    </source>
</evidence>
<keyword evidence="2" id="KW-1003">Cell membrane</keyword>
<sequence>MRFKSYRNWSILWKIMMIPLISLILIVLGTELIILPKIEAWLMEQEKLKVRNVVEIAYQQIAQGALAVEEGRISLEEAQKEVMGKIKQLRYGGTEYFWINDLVPRMVMHPTKPELDGMDLADYKDPNGKHLFKEFIKECEVKGEGFVAYMWPKPGETQPAPKISYVKLYKPWGWIVGSGLYIDAFKEKLETLRQFILAASLFFSLALVVLAWSVGRGIKRSIDQGCSFAAAVASGDLTRTLDITRADEIGDLGNSLNAMVADLRSMIGRITNTVRELGTISTEIAQASRTMILSAEQQAADVAETTVASREIHQLVGKVAYGVDGLNTSASESSSSVLELAESIETVARNMENLATSVDGISVSIIQMTESIKQIDAGVQALTDTSTSTASSVLEFDTSIRQIEAYAKESAAISDAVRCDAETGKKAVDETIVGIDGITHASRVAAEAIGSLSQKAQSIGSIITVIDEIARQTNLLALNASIIAAQTGAHGKGFGVVAAEIKQLAERTTRSTREIAEAITGVQSETSRAVSAIAAAEESIKTGEQLSLQAGNTLGKIVEGVDRTAVQMAEIARATREQAKGSELIRTAMEQVATMANSIADTTRQQRKGSELIHTEVGRVREFSSMVMRSMKEQATVGESISRMTLHVSESSSRIREACVDQTNGSLRIQTVVESIQRSTSTVRQETRVVDNGVSKLGANTESLQNEMANFTL</sequence>
<keyword evidence="4 9" id="KW-1133">Transmembrane helix</keyword>
<evidence type="ECO:0000256" key="7">
    <source>
        <dbReference type="ARBA" id="ARBA00029447"/>
    </source>
</evidence>
<keyword evidence="5 9" id="KW-0472">Membrane</keyword>
<dbReference type="Proteomes" id="UP000006695">
    <property type="component" value="Chromosome"/>
</dbReference>
<dbReference type="PROSITE" id="PS50885">
    <property type="entry name" value="HAMP"/>
    <property type="match status" value="1"/>
</dbReference>
<dbReference type="HOGENOM" id="CLU_000445_107_21_7"/>
<dbReference type="PANTHER" id="PTHR32089">
    <property type="entry name" value="METHYL-ACCEPTING CHEMOTAXIS PROTEIN MCPB"/>
    <property type="match status" value="1"/>
</dbReference>
<comment type="similarity">
    <text evidence="7">Belongs to the methyl-accepting chemotaxis (MCP) protein family.</text>
</comment>
<dbReference type="Pfam" id="PF00015">
    <property type="entry name" value="MCPsignal"/>
    <property type="match status" value="1"/>
</dbReference>
<dbReference type="KEGG" id="gur:Gura_4018"/>
<evidence type="ECO:0000256" key="5">
    <source>
        <dbReference type="ARBA" id="ARBA00023136"/>
    </source>
</evidence>
<dbReference type="SMART" id="SM00283">
    <property type="entry name" value="MA"/>
    <property type="match status" value="1"/>
</dbReference>
<dbReference type="Gene3D" id="3.30.450.20">
    <property type="entry name" value="PAS domain"/>
    <property type="match status" value="1"/>
</dbReference>
<dbReference type="SMART" id="SM01049">
    <property type="entry name" value="Cache_2"/>
    <property type="match status" value="1"/>
</dbReference>
<dbReference type="SUPFAM" id="SSF58104">
    <property type="entry name" value="Methyl-accepting chemotaxis protein (MCP) signaling domain"/>
    <property type="match status" value="2"/>
</dbReference>
<evidence type="ECO:0000256" key="6">
    <source>
        <dbReference type="ARBA" id="ARBA00023224"/>
    </source>
</evidence>
<dbReference type="SMART" id="SM00304">
    <property type="entry name" value="HAMP"/>
    <property type="match status" value="1"/>
</dbReference>
<dbReference type="STRING" id="351605.Gura_4018"/>
<evidence type="ECO:0000256" key="1">
    <source>
        <dbReference type="ARBA" id="ARBA00004651"/>
    </source>
</evidence>
<dbReference type="Pfam" id="PF17200">
    <property type="entry name" value="sCache_2"/>
    <property type="match status" value="1"/>
</dbReference>
<organism evidence="12 13">
    <name type="scientific">Geotalea uraniireducens (strain Rf4)</name>
    <name type="common">Geobacter uraniireducens</name>
    <dbReference type="NCBI Taxonomy" id="351605"/>
    <lineage>
        <taxon>Bacteria</taxon>
        <taxon>Pseudomonadati</taxon>
        <taxon>Thermodesulfobacteriota</taxon>
        <taxon>Desulfuromonadia</taxon>
        <taxon>Geobacterales</taxon>
        <taxon>Geobacteraceae</taxon>
        <taxon>Geotalea</taxon>
    </lineage>
</organism>
<dbReference type="CDD" id="cd06225">
    <property type="entry name" value="HAMP"/>
    <property type="match status" value="1"/>
</dbReference>
<reference evidence="12 13" key="1">
    <citation type="submission" date="2007-05" db="EMBL/GenBank/DDBJ databases">
        <title>Complete sequence of Geobacter uraniireducens Rf4.</title>
        <authorList>
            <consortium name="US DOE Joint Genome Institute"/>
            <person name="Copeland A."/>
            <person name="Lucas S."/>
            <person name="Lapidus A."/>
            <person name="Barry K."/>
            <person name="Detter J.C."/>
            <person name="Glavina del Rio T."/>
            <person name="Hammon N."/>
            <person name="Israni S."/>
            <person name="Dalin E."/>
            <person name="Tice H."/>
            <person name="Pitluck S."/>
            <person name="Chertkov O."/>
            <person name="Brettin T."/>
            <person name="Bruce D."/>
            <person name="Han C."/>
            <person name="Schmutz J."/>
            <person name="Larimer F."/>
            <person name="Land M."/>
            <person name="Hauser L."/>
            <person name="Kyrpides N."/>
            <person name="Mikhailova N."/>
            <person name="Shelobolina E."/>
            <person name="Aklujkar M."/>
            <person name="Lovley D."/>
            <person name="Richardson P."/>
        </authorList>
    </citation>
    <scope>NUCLEOTIDE SEQUENCE [LARGE SCALE GENOMIC DNA]</scope>
    <source>
        <strain evidence="12 13">Rf4</strain>
    </source>
</reference>
<keyword evidence="6 8" id="KW-0807">Transducer</keyword>
<evidence type="ECO:0000256" key="8">
    <source>
        <dbReference type="PROSITE-ProRule" id="PRU00284"/>
    </source>
</evidence>
<evidence type="ECO:0000256" key="3">
    <source>
        <dbReference type="ARBA" id="ARBA00022692"/>
    </source>
</evidence>
<evidence type="ECO:0000259" key="10">
    <source>
        <dbReference type="PROSITE" id="PS50111"/>
    </source>
</evidence>
<gene>
    <name evidence="12" type="ordered locus">Gura_4018</name>
</gene>
<dbReference type="InterPro" id="IPR033480">
    <property type="entry name" value="sCache_2"/>
</dbReference>